<keyword evidence="2" id="KW-1185">Reference proteome</keyword>
<dbReference type="AlphaFoldDB" id="A0AAN8FIJ9"/>
<evidence type="ECO:0000313" key="2">
    <source>
        <dbReference type="Proteomes" id="UP001331761"/>
    </source>
</evidence>
<protein>
    <submittedName>
        <fullName evidence="1">Uncharacterized protein</fullName>
    </submittedName>
</protein>
<comment type="caution">
    <text evidence="1">The sequence shown here is derived from an EMBL/GenBank/DDBJ whole genome shotgun (WGS) entry which is preliminary data.</text>
</comment>
<dbReference type="Proteomes" id="UP001331761">
    <property type="component" value="Unassembled WGS sequence"/>
</dbReference>
<accession>A0AAN8FIJ9</accession>
<gene>
    <name evidence="1" type="ORF">GCK32_011771</name>
</gene>
<reference evidence="1 2" key="1">
    <citation type="submission" date="2019-10" db="EMBL/GenBank/DDBJ databases">
        <title>Assembly and Annotation for the nematode Trichostrongylus colubriformis.</title>
        <authorList>
            <person name="Martin J."/>
        </authorList>
    </citation>
    <scope>NUCLEOTIDE SEQUENCE [LARGE SCALE GENOMIC DNA]</scope>
    <source>
        <strain evidence="1">G859</strain>
        <tissue evidence="1">Whole worm</tissue>
    </source>
</reference>
<evidence type="ECO:0000313" key="1">
    <source>
        <dbReference type="EMBL" id="KAK5979571.1"/>
    </source>
</evidence>
<sequence length="67" mass="6998">MCVVPLSNDYACNVSFRINGDGILRSANGTISAAAAVGDAETEVHRAGTHSDWTMLGCLFRGLSPAE</sequence>
<organism evidence="1 2">
    <name type="scientific">Trichostrongylus colubriformis</name>
    <name type="common">Black scour worm</name>
    <dbReference type="NCBI Taxonomy" id="6319"/>
    <lineage>
        <taxon>Eukaryota</taxon>
        <taxon>Metazoa</taxon>
        <taxon>Ecdysozoa</taxon>
        <taxon>Nematoda</taxon>
        <taxon>Chromadorea</taxon>
        <taxon>Rhabditida</taxon>
        <taxon>Rhabditina</taxon>
        <taxon>Rhabditomorpha</taxon>
        <taxon>Strongyloidea</taxon>
        <taxon>Trichostrongylidae</taxon>
        <taxon>Trichostrongylus</taxon>
    </lineage>
</organism>
<proteinExistence type="predicted"/>
<dbReference type="EMBL" id="WIXE01008240">
    <property type="protein sequence ID" value="KAK5979571.1"/>
    <property type="molecule type" value="Genomic_DNA"/>
</dbReference>
<name>A0AAN8FIJ9_TRICO</name>